<dbReference type="SUPFAM" id="SSF48452">
    <property type="entry name" value="TPR-like"/>
    <property type="match status" value="2"/>
</dbReference>
<keyword evidence="8" id="KW-1185">Reference proteome</keyword>
<organism evidence="7 8">
    <name type="scientific">Chrysophaeum taylorii</name>
    <dbReference type="NCBI Taxonomy" id="2483200"/>
    <lineage>
        <taxon>Eukaryota</taxon>
        <taxon>Sar</taxon>
        <taxon>Stramenopiles</taxon>
        <taxon>Ochrophyta</taxon>
        <taxon>Pelagophyceae</taxon>
        <taxon>Pelagomonadales</taxon>
        <taxon>Pelagomonadaceae</taxon>
        <taxon>Chrysophaeum</taxon>
    </lineage>
</organism>
<dbReference type="EMBL" id="JAQMWT010000427">
    <property type="protein sequence ID" value="KAJ8601501.1"/>
    <property type="molecule type" value="Genomic_DNA"/>
</dbReference>
<evidence type="ECO:0000256" key="3">
    <source>
        <dbReference type="ARBA" id="ARBA00022737"/>
    </source>
</evidence>
<dbReference type="GO" id="GO:0071004">
    <property type="term" value="C:U2-type prespliceosome"/>
    <property type="evidence" value="ECO:0007669"/>
    <property type="project" value="TreeGrafter"/>
</dbReference>
<keyword evidence="4" id="KW-0508">mRNA splicing</keyword>
<dbReference type="InterPro" id="IPR059164">
    <property type="entry name" value="HAT_PRP39_C"/>
</dbReference>
<evidence type="ECO:0000256" key="5">
    <source>
        <dbReference type="ARBA" id="ARBA00023242"/>
    </source>
</evidence>
<dbReference type="InterPro" id="IPR003107">
    <property type="entry name" value="HAT"/>
</dbReference>
<protein>
    <recommendedName>
        <fullName evidence="9">Suppressor of forked domain-containing protein</fullName>
    </recommendedName>
</protein>
<dbReference type="GO" id="GO:0000395">
    <property type="term" value="P:mRNA 5'-splice site recognition"/>
    <property type="evidence" value="ECO:0007669"/>
    <property type="project" value="TreeGrafter"/>
</dbReference>
<dbReference type="AlphaFoldDB" id="A0AAD7XKB6"/>
<accession>A0AAD7XKB6</accession>
<comment type="similarity">
    <text evidence="6">Belongs to the PRP39 family.</text>
</comment>
<evidence type="ECO:0000256" key="6">
    <source>
        <dbReference type="ARBA" id="ARBA00038019"/>
    </source>
</evidence>
<dbReference type="Gene3D" id="1.25.40.10">
    <property type="entry name" value="Tetratricopeptide repeat domain"/>
    <property type="match status" value="2"/>
</dbReference>
<dbReference type="GO" id="GO:0005685">
    <property type="term" value="C:U1 snRNP"/>
    <property type="evidence" value="ECO:0007669"/>
    <property type="project" value="TreeGrafter"/>
</dbReference>
<name>A0AAD7XKB6_9STRA</name>
<dbReference type="Pfam" id="PF23241">
    <property type="entry name" value="HAT_PRP39_C"/>
    <property type="match status" value="1"/>
</dbReference>
<dbReference type="GO" id="GO:0030627">
    <property type="term" value="F:pre-mRNA 5'-splice site binding"/>
    <property type="evidence" value="ECO:0007669"/>
    <property type="project" value="TreeGrafter"/>
</dbReference>
<gene>
    <name evidence="7" type="ORF">CTAYLR_006725</name>
</gene>
<evidence type="ECO:0008006" key="9">
    <source>
        <dbReference type="Google" id="ProtNLM"/>
    </source>
</evidence>
<proteinExistence type="inferred from homology"/>
<keyword evidence="5" id="KW-0539">Nucleus</keyword>
<dbReference type="Pfam" id="PF23240">
    <property type="entry name" value="HAT_PRP39_N"/>
    <property type="match status" value="1"/>
</dbReference>
<evidence type="ECO:0000256" key="4">
    <source>
        <dbReference type="ARBA" id="ARBA00023187"/>
    </source>
</evidence>
<evidence type="ECO:0000256" key="1">
    <source>
        <dbReference type="ARBA" id="ARBA00004123"/>
    </source>
</evidence>
<keyword evidence="3" id="KW-0677">Repeat</keyword>
<dbReference type="InterPro" id="IPR011990">
    <property type="entry name" value="TPR-like_helical_dom_sf"/>
</dbReference>
<dbReference type="SMART" id="SM00386">
    <property type="entry name" value="HAT"/>
    <property type="match status" value="7"/>
</dbReference>
<sequence length="594" mass="67202">MELLSSSSSSDAFARWSKAVENDPTDFASWSKLLAVVEEQSGGSPERVAPAFEAFLARFPLCFGYWCKYADLQRGDIERTTTVYERAVSAVPLSVELWKSYCAHVKVATAGQVSDVSRATYERAVDAVGRDPQAGPIWDAFLEFEADRGTPETVCRVYRKMLAEDSSGRTDDLWRRFKLLAKAYKATELVSEEEARDLLMRYNRSRKIEAEDDPAGSERLAGYGELHEQRQLEQLLGEVEKTKNDLVQRRLERQHFEAGVRRWYFHVKPLDAAQLQNWRDYLDLEIERGDASDVGRLFERCLVPCALYAEFWIKYAWWSSKTFGDAHGLAVIDRAATTFLPDRVDVLECRALLLERLDKIDKARDVFGAIFRATVSDPAKRASCSVARANFERRQNNRPGVLSAYRETIDRGDAGFEAVAAHMARYLVRVENDLDTARSALDDALERAPEQRGALWIARAQIEFSQIHDEKLAIVHDAVAAVYERALAENARTSNEDRLDLWARYWSFSNDFGHDATLLLSIRRRYASFRRKLDRQRNPFVPPPPKRPFKTFLSGNDALGGGGAAQGGHAVVPLDPAKATQRLEALLAAYGHHP</sequence>
<dbReference type="PANTHER" id="PTHR17204:SF5">
    <property type="entry name" value="PRE-MRNA-PROCESSING FACTOR 39"/>
    <property type="match status" value="1"/>
</dbReference>
<dbReference type="Proteomes" id="UP001230188">
    <property type="component" value="Unassembled WGS sequence"/>
</dbReference>
<keyword evidence="2" id="KW-0507">mRNA processing</keyword>
<comment type="caution">
    <text evidence="7">The sequence shown here is derived from an EMBL/GenBank/DDBJ whole genome shotgun (WGS) entry which is preliminary data.</text>
</comment>
<evidence type="ECO:0000313" key="7">
    <source>
        <dbReference type="EMBL" id="KAJ8601501.1"/>
    </source>
</evidence>
<evidence type="ECO:0000256" key="2">
    <source>
        <dbReference type="ARBA" id="ARBA00022664"/>
    </source>
</evidence>
<reference evidence="7" key="1">
    <citation type="submission" date="2023-01" db="EMBL/GenBank/DDBJ databases">
        <title>Metagenome sequencing of chrysophaentin producing Chrysophaeum taylorii.</title>
        <authorList>
            <person name="Davison J."/>
            <person name="Bewley C."/>
        </authorList>
    </citation>
    <scope>NUCLEOTIDE SEQUENCE</scope>
    <source>
        <strain evidence="7">NIES-1699</strain>
    </source>
</reference>
<comment type="subcellular location">
    <subcellularLocation>
        <location evidence="1">Nucleus</location>
    </subcellularLocation>
</comment>
<dbReference type="PANTHER" id="PTHR17204">
    <property type="entry name" value="PRE-MRNA PROCESSING PROTEIN PRP39-RELATED"/>
    <property type="match status" value="1"/>
</dbReference>
<evidence type="ECO:0000313" key="8">
    <source>
        <dbReference type="Proteomes" id="UP001230188"/>
    </source>
</evidence>
<dbReference type="GO" id="GO:0000243">
    <property type="term" value="C:commitment complex"/>
    <property type="evidence" value="ECO:0007669"/>
    <property type="project" value="TreeGrafter"/>
</dbReference>